<dbReference type="SMART" id="SM00421">
    <property type="entry name" value="HTH_LUXR"/>
    <property type="match status" value="1"/>
</dbReference>
<dbReference type="RefSeq" id="WP_179727129.1">
    <property type="nucleotide sequence ID" value="NZ_BAABEF010000001.1"/>
</dbReference>
<dbReference type="PANTHER" id="PTHR44688:SF16">
    <property type="entry name" value="DNA-BINDING TRANSCRIPTIONAL ACTIVATOR DEVR_DOSR"/>
    <property type="match status" value="1"/>
</dbReference>
<dbReference type="PRINTS" id="PR00038">
    <property type="entry name" value="HTHLUXR"/>
</dbReference>
<keyword evidence="6" id="KW-1185">Reference proteome</keyword>
<evidence type="ECO:0000313" key="6">
    <source>
        <dbReference type="Proteomes" id="UP000582231"/>
    </source>
</evidence>
<evidence type="ECO:0000256" key="2">
    <source>
        <dbReference type="ARBA" id="ARBA00023125"/>
    </source>
</evidence>
<dbReference type="InterPro" id="IPR016032">
    <property type="entry name" value="Sig_transdc_resp-reg_C-effctor"/>
</dbReference>
<protein>
    <submittedName>
        <fullName evidence="5">DNA-binding CsgD family transcriptional regulator</fullName>
    </submittedName>
</protein>
<sequence>MPVPEPSPGAYPSTSRRARQLLELASTAVPFCAWALGYRDAQSGVMRPLVHTGYRPEMIEFIFGELGDLPLTRRLLARTGTPYFWEDIAGFADGPVAREVLRPSGFTEGTSMSLRGTDGRAVGVAHLSLAEDRVPANARAVLASLTEALGELAETTSRASGVLLTPREREVLALVAKGRTNPQICAELVLSRSTVGTHIEHILAKMGVATRVEAVARAFALDLVDP</sequence>
<dbReference type="Pfam" id="PF00196">
    <property type="entry name" value="GerE"/>
    <property type="match status" value="1"/>
</dbReference>
<dbReference type="CDD" id="cd06170">
    <property type="entry name" value="LuxR_C_like"/>
    <property type="match status" value="1"/>
</dbReference>
<dbReference type="PANTHER" id="PTHR44688">
    <property type="entry name" value="DNA-BINDING TRANSCRIPTIONAL ACTIVATOR DEVR_DOSR"/>
    <property type="match status" value="1"/>
</dbReference>
<keyword evidence="2 5" id="KW-0238">DNA-binding</keyword>
<reference evidence="5 6" key="1">
    <citation type="submission" date="2020-07" db="EMBL/GenBank/DDBJ databases">
        <title>Sequencing the genomes of 1000 actinobacteria strains.</title>
        <authorList>
            <person name="Klenk H.-P."/>
        </authorList>
    </citation>
    <scope>NUCLEOTIDE SEQUENCE [LARGE SCALE GENOMIC DNA]</scope>
    <source>
        <strain evidence="5 6">DSM 19082</strain>
    </source>
</reference>
<dbReference type="InterPro" id="IPR000792">
    <property type="entry name" value="Tscrpt_reg_LuxR_C"/>
</dbReference>
<keyword evidence="3" id="KW-0804">Transcription</keyword>
<proteinExistence type="predicted"/>
<dbReference type="GO" id="GO:0006355">
    <property type="term" value="P:regulation of DNA-templated transcription"/>
    <property type="evidence" value="ECO:0007669"/>
    <property type="project" value="InterPro"/>
</dbReference>
<comment type="caution">
    <text evidence="5">The sequence shown here is derived from an EMBL/GenBank/DDBJ whole genome shotgun (WGS) entry which is preliminary data.</text>
</comment>
<keyword evidence="1" id="KW-0805">Transcription regulation</keyword>
<dbReference type="InterPro" id="IPR036388">
    <property type="entry name" value="WH-like_DNA-bd_sf"/>
</dbReference>
<evidence type="ECO:0000313" key="5">
    <source>
        <dbReference type="EMBL" id="NYD30946.1"/>
    </source>
</evidence>
<dbReference type="EMBL" id="JACCBF010000001">
    <property type="protein sequence ID" value="NYD30946.1"/>
    <property type="molecule type" value="Genomic_DNA"/>
</dbReference>
<accession>A0A852RNU4</accession>
<evidence type="ECO:0000256" key="1">
    <source>
        <dbReference type="ARBA" id="ARBA00023015"/>
    </source>
</evidence>
<dbReference type="PROSITE" id="PS50043">
    <property type="entry name" value="HTH_LUXR_2"/>
    <property type="match status" value="1"/>
</dbReference>
<dbReference type="AlphaFoldDB" id="A0A852RNU4"/>
<feature type="domain" description="HTH luxR-type" evidence="4">
    <location>
        <begin position="157"/>
        <end position="222"/>
    </location>
</feature>
<gene>
    <name evidence="5" type="ORF">BJ958_002492</name>
</gene>
<name>A0A852RNU4_9ACTN</name>
<dbReference type="SUPFAM" id="SSF46894">
    <property type="entry name" value="C-terminal effector domain of the bipartite response regulators"/>
    <property type="match status" value="1"/>
</dbReference>
<organism evidence="5 6">
    <name type="scientific">Nocardioides kongjuensis</name>
    <dbReference type="NCBI Taxonomy" id="349522"/>
    <lineage>
        <taxon>Bacteria</taxon>
        <taxon>Bacillati</taxon>
        <taxon>Actinomycetota</taxon>
        <taxon>Actinomycetes</taxon>
        <taxon>Propionibacteriales</taxon>
        <taxon>Nocardioidaceae</taxon>
        <taxon>Nocardioides</taxon>
    </lineage>
</organism>
<evidence type="ECO:0000256" key="3">
    <source>
        <dbReference type="ARBA" id="ARBA00023163"/>
    </source>
</evidence>
<evidence type="ECO:0000259" key="4">
    <source>
        <dbReference type="PROSITE" id="PS50043"/>
    </source>
</evidence>
<dbReference type="Proteomes" id="UP000582231">
    <property type="component" value="Unassembled WGS sequence"/>
</dbReference>
<dbReference type="Gene3D" id="1.10.10.10">
    <property type="entry name" value="Winged helix-like DNA-binding domain superfamily/Winged helix DNA-binding domain"/>
    <property type="match status" value="1"/>
</dbReference>
<dbReference type="GO" id="GO:0003677">
    <property type="term" value="F:DNA binding"/>
    <property type="evidence" value="ECO:0007669"/>
    <property type="project" value="UniProtKB-KW"/>
</dbReference>